<dbReference type="GO" id="GO:0003677">
    <property type="term" value="F:DNA binding"/>
    <property type="evidence" value="ECO:0007669"/>
    <property type="project" value="InterPro"/>
</dbReference>
<evidence type="ECO:0000313" key="3">
    <source>
        <dbReference type="EMBL" id="EOZ98028.1"/>
    </source>
</evidence>
<keyword evidence="4" id="KW-1185">Reference proteome</keyword>
<organism evidence="3 4">
    <name type="scientific">Indibacter alkaliphilus (strain CCUG 57479 / KCTC 22604 / LW1)</name>
    <dbReference type="NCBI Taxonomy" id="1189612"/>
    <lineage>
        <taxon>Bacteria</taxon>
        <taxon>Pseudomonadati</taxon>
        <taxon>Bacteroidota</taxon>
        <taxon>Cytophagia</taxon>
        <taxon>Cytophagales</taxon>
        <taxon>Cyclobacteriaceae</taxon>
    </lineage>
</organism>
<sequence length="203" mass="24404">MKDKRISCAYFFNFDQHKTIFTIIIISILTMELERIYFFTATINSWKPLLYKDHFKLIIIDSWKYLIDKSLMRIYGYVIMPNHIHLIFEMTDLNGKEMPHASFHKYTAHKFLTILRKTNPNFLIQFKVDEANKKHCFWQRDPLDVELYSPSVIYQKLTYIHNNPCRGKWELAQSPLDYKFSSCLFYETGEDPFNILTHIGQRI</sequence>
<protein>
    <recommendedName>
        <fullName evidence="2">Transposase IS200-like domain-containing protein</fullName>
    </recommendedName>
</protein>
<keyword evidence="1" id="KW-0472">Membrane</keyword>
<evidence type="ECO:0000313" key="4">
    <source>
        <dbReference type="Proteomes" id="UP000006073"/>
    </source>
</evidence>
<dbReference type="EMBL" id="ALWO02000025">
    <property type="protein sequence ID" value="EOZ98028.1"/>
    <property type="molecule type" value="Genomic_DNA"/>
</dbReference>
<evidence type="ECO:0000256" key="1">
    <source>
        <dbReference type="SAM" id="Phobius"/>
    </source>
</evidence>
<keyword evidence="1" id="KW-0812">Transmembrane</keyword>
<dbReference type="Proteomes" id="UP000006073">
    <property type="component" value="Unassembled WGS sequence"/>
</dbReference>
<comment type="caution">
    <text evidence="3">The sequence shown here is derived from an EMBL/GenBank/DDBJ whole genome shotgun (WGS) entry which is preliminary data.</text>
</comment>
<dbReference type="Gene3D" id="3.30.70.1290">
    <property type="entry name" value="Transposase IS200-like"/>
    <property type="match status" value="1"/>
</dbReference>
<keyword evidence="1" id="KW-1133">Transmembrane helix</keyword>
<dbReference type="GO" id="GO:0006313">
    <property type="term" value="P:DNA transposition"/>
    <property type="evidence" value="ECO:0007669"/>
    <property type="project" value="InterPro"/>
</dbReference>
<proteinExistence type="predicted"/>
<dbReference type="eggNOG" id="COG1943">
    <property type="taxonomic scope" value="Bacteria"/>
</dbReference>
<dbReference type="SMART" id="SM01321">
    <property type="entry name" value="Y1_Tnp"/>
    <property type="match status" value="1"/>
</dbReference>
<gene>
    <name evidence="3" type="ORF">A33Q_1535</name>
</gene>
<feature type="domain" description="Transposase IS200-like" evidence="2">
    <location>
        <begin position="32"/>
        <end position="163"/>
    </location>
</feature>
<dbReference type="InterPro" id="IPR002686">
    <property type="entry name" value="Transposase_17"/>
</dbReference>
<dbReference type="AlphaFoldDB" id="S2E6Y8"/>
<dbReference type="SUPFAM" id="SSF143422">
    <property type="entry name" value="Transposase IS200-like"/>
    <property type="match status" value="1"/>
</dbReference>
<dbReference type="InterPro" id="IPR036515">
    <property type="entry name" value="Transposase_17_sf"/>
</dbReference>
<feature type="transmembrane region" description="Helical" evidence="1">
    <location>
        <begin position="20"/>
        <end position="39"/>
    </location>
</feature>
<evidence type="ECO:0000259" key="2">
    <source>
        <dbReference type="SMART" id="SM01321"/>
    </source>
</evidence>
<reference evidence="3 4" key="1">
    <citation type="journal article" date="2013" name="Genome Announc.">
        <title>Draft Genome Sequence of Indibacter alkaliphilus Strain LW1T, Isolated from Lonar Lake, a Haloalkaline Lake in the Buldana District of Maharashtra, India.</title>
        <authorList>
            <person name="Singh A."/>
            <person name="Kumar Jangir P."/>
            <person name="Sharma R."/>
            <person name="Singh A."/>
            <person name="Kumar Pinnaka A."/>
            <person name="Shivaji S."/>
        </authorList>
    </citation>
    <scope>NUCLEOTIDE SEQUENCE [LARGE SCALE GENOMIC DNA]</scope>
    <source>
        <strain evidence="4">CCUG 57479 / KCTC 22604 / LW1</strain>
    </source>
</reference>
<dbReference type="STRING" id="1189612.A33Q_1535"/>
<dbReference type="GO" id="GO:0004803">
    <property type="term" value="F:transposase activity"/>
    <property type="evidence" value="ECO:0007669"/>
    <property type="project" value="InterPro"/>
</dbReference>
<name>S2E6Y8_INDAL</name>
<accession>S2E6Y8</accession>